<dbReference type="Proteomes" id="UP000326202">
    <property type="component" value="Chromosome"/>
</dbReference>
<reference evidence="3 4" key="1">
    <citation type="submission" date="2019-08" db="EMBL/GenBank/DDBJ databases">
        <title>Hyperibacter terrae gen. nov., sp. nov. and Hyperibacter viscosus sp. nov., two new members in the family Rhodospirillaceae isolated from the rhizosphere of Hypericum perforatum.</title>
        <authorList>
            <person name="Noviana Z."/>
        </authorList>
    </citation>
    <scope>NUCLEOTIDE SEQUENCE [LARGE SCALE GENOMIC DNA]</scope>
    <source>
        <strain evidence="3 4">R5913</strain>
    </source>
</reference>
<evidence type="ECO:0000313" key="4">
    <source>
        <dbReference type="Proteomes" id="UP000326202"/>
    </source>
</evidence>
<keyword evidence="4" id="KW-1185">Reference proteome</keyword>
<keyword evidence="2" id="KW-0732">Signal</keyword>
<feature type="chain" id="PRO_5023843866" description="YbjN domain-containing protein" evidence="2">
    <location>
        <begin position="30"/>
        <end position="232"/>
    </location>
</feature>
<dbReference type="RefSeq" id="WP_191908477.1">
    <property type="nucleotide sequence ID" value="NZ_CP042906.1"/>
</dbReference>
<feature type="compositionally biased region" description="Polar residues" evidence="1">
    <location>
        <begin position="207"/>
        <end position="223"/>
    </location>
</feature>
<evidence type="ECO:0000256" key="1">
    <source>
        <dbReference type="SAM" id="MobiDB-lite"/>
    </source>
</evidence>
<dbReference type="EMBL" id="CP042906">
    <property type="protein sequence ID" value="QEX16365.1"/>
    <property type="molecule type" value="Genomic_DNA"/>
</dbReference>
<dbReference type="InterPro" id="IPR019660">
    <property type="entry name" value="Put_sensory_transdc_reg_YbjN"/>
</dbReference>
<sequence>MLRSVFLTAGLTVLLAAVAPGPLSVPALAFDAPKGSRLDSALYKPSAELVRSLLSDEHIKSKIDGEGDLEVTFHGNDVPLEGWVVFDKLDDGTIWNLRFTAPIPSSEIRGIDREGLLRFANNWNRDEIAVKLYVDDDGNLQTEHDLNVQFGVNPQEFQENGIRIYESALGRVVDGLAEARGSDSNSDDSGSSNSSSGSVPEPKPDTGSANSGATDNQQPQKSMIQPDEGDGI</sequence>
<evidence type="ECO:0000256" key="2">
    <source>
        <dbReference type="SAM" id="SignalP"/>
    </source>
</evidence>
<accession>A0A5J6MIP2</accession>
<organism evidence="3 4">
    <name type="scientific">Hypericibacter terrae</name>
    <dbReference type="NCBI Taxonomy" id="2602015"/>
    <lineage>
        <taxon>Bacteria</taxon>
        <taxon>Pseudomonadati</taxon>
        <taxon>Pseudomonadota</taxon>
        <taxon>Alphaproteobacteria</taxon>
        <taxon>Rhodospirillales</taxon>
        <taxon>Dongiaceae</taxon>
        <taxon>Hypericibacter</taxon>
    </lineage>
</organism>
<dbReference type="AlphaFoldDB" id="A0A5J6MIP2"/>
<name>A0A5J6MIP2_9PROT</name>
<protein>
    <recommendedName>
        <fullName evidence="5">YbjN domain-containing protein</fullName>
    </recommendedName>
</protein>
<gene>
    <name evidence="3" type="ORF">FRZ44_16580</name>
</gene>
<dbReference type="KEGG" id="htq:FRZ44_16580"/>
<feature type="compositionally biased region" description="Low complexity" evidence="1">
    <location>
        <begin position="182"/>
        <end position="198"/>
    </location>
</feature>
<feature type="region of interest" description="Disordered" evidence="1">
    <location>
        <begin position="179"/>
        <end position="232"/>
    </location>
</feature>
<feature type="signal peptide" evidence="2">
    <location>
        <begin position="1"/>
        <end position="29"/>
    </location>
</feature>
<evidence type="ECO:0000313" key="3">
    <source>
        <dbReference type="EMBL" id="QEX16365.1"/>
    </source>
</evidence>
<evidence type="ECO:0008006" key="5">
    <source>
        <dbReference type="Google" id="ProtNLM"/>
    </source>
</evidence>
<dbReference type="Pfam" id="PF10722">
    <property type="entry name" value="YbjN"/>
    <property type="match status" value="1"/>
</dbReference>
<proteinExistence type="predicted"/>